<protein>
    <submittedName>
        <fullName evidence="3">Secreted protein</fullName>
    </submittedName>
</protein>
<dbReference type="WBParaSite" id="ALUE_0000654601-mRNA-1">
    <property type="protein sequence ID" value="ALUE_0000654601-mRNA-1"/>
    <property type="gene ID" value="ALUE_0000654601"/>
</dbReference>
<keyword evidence="1" id="KW-0732">Signal</keyword>
<accession>A0A0M3HUP3</accession>
<evidence type="ECO:0000313" key="3">
    <source>
        <dbReference type="WBParaSite" id="ALUE_0000654601-mRNA-1"/>
    </source>
</evidence>
<proteinExistence type="predicted"/>
<name>A0A0M3HUP3_ASCLU</name>
<dbReference type="Proteomes" id="UP000036681">
    <property type="component" value="Unplaced"/>
</dbReference>
<feature type="signal peptide" evidence="1">
    <location>
        <begin position="1"/>
        <end position="25"/>
    </location>
</feature>
<evidence type="ECO:0000313" key="2">
    <source>
        <dbReference type="Proteomes" id="UP000036681"/>
    </source>
</evidence>
<dbReference type="AlphaFoldDB" id="A0A0M3HUP3"/>
<organism evidence="2 3">
    <name type="scientific">Ascaris lumbricoides</name>
    <name type="common">Giant roundworm</name>
    <dbReference type="NCBI Taxonomy" id="6252"/>
    <lineage>
        <taxon>Eukaryota</taxon>
        <taxon>Metazoa</taxon>
        <taxon>Ecdysozoa</taxon>
        <taxon>Nematoda</taxon>
        <taxon>Chromadorea</taxon>
        <taxon>Rhabditida</taxon>
        <taxon>Spirurina</taxon>
        <taxon>Ascaridomorpha</taxon>
        <taxon>Ascaridoidea</taxon>
        <taxon>Ascarididae</taxon>
        <taxon>Ascaris</taxon>
    </lineage>
</organism>
<reference evidence="3" key="1">
    <citation type="submission" date="2017-02" db="UniProtKB">
        <authorList>
            <consortium name="WormBaseParasite"/>
        </authorList>
    </citation>
    <scope>IDENTIFICATION</scope>
</reference>
<keyword evidence="2" id="KW-1185">Reference proteome</keyword>
<sequence length="157" mass="18183">MLRAVSRIVVAVISRLLGIVRNAQPLTNDYVPEVPVTAVGLLSLAFRKRQEAFINRKFDLRIQLLNTIMIKSLYRQFIKPHRSTRRKRSAYELSGDIELLDLDDVVTSERMFKARSHNDDYEPPSKRARYTGQNHFASYAYYHGVKRSLNSGTFNHV</sequence>
<evidence type="ECO:0000256" key="1">
    <source>
        <dbReference type="SAM" id="SignalP"/>
    </source>
</evidence>
<feature type="chain" id="PRO_5005656689" evidence="1">
    <location>
        <begin position="26"/>
        <end position="157"/>
    </location>
</feature>